<gene>
    <name evidence="7" type="ORF">COCNU_16G000610</name>
</gene>
<dbReference type="AlphaFoldDB" id="A0A8K0IXX3"/>
<evidence type="ECO:0000256" key="1">
    <source>
        <dbReference type="ARBA" id="ARBA00008894"/>
    </source>
</evidence>
<evidence type="ECO:0000313" key="8">
    <source>
        <dbReference type="Proteomes" id="UP000797356"/>
    </source>
</evidence>
<evidence type="ECO:0000256" key="3">
    <source>
        <dbReference type="ARBA" id="ARBA00022737"/>
    </source>
</evidence>
<sequence>MGGLAVFIIGSTRQRPERSEGARENSEEIQAVLHDAEEREIRDEAVKLWLKELKGVAYDAEDVLDEYHYEELRAEAEAPASRKRKRVEGYDEEEQENLISELRQLTIWSCMDIPPIGYLPGLRFLQALVMKDRPAIQLLSNEMLPSTLRSLEVDSCENLKSVRLVDFLTSLETLVIRDRPGIQLLPNKMLPSTLRSLEVDSCENLRSVRLGGHEGRYALENRMKERRQVRMQRLRISCAMSDPQEIITGKHSVGNGRTEKILDAKRKARRHYGFFIRDYSKNRNA</sequence>
<keyword evidence="5" id="KW-0611">Plant defense</keyword>
<reference evidence="7" key="1">
    <citation type="journal article" date="2017" name="Gigascience">
        <title>The genome draft of coconut (Cocos nucifera).</title>
        <authorList>
            <person name="Xiao Y."/>
            <person name="Xu P."/>
            <person name="Fan H."/>
            <person name="Baudouin L."/>
            <person name="Xia W."/>
            <person name="Bocs S."/>
            <person name="Xu J."/>
            <person name="Li Q."/>
            <person name="Guo A."/>
            <person name="Zhou L."/>
            <person name="Li J."/>
            <person name="Wu Y."/>
            <person name="Ma Z."/>
            <person name="Armero A."/>
            <person name="Issali A.E."/>
            <person name="Liu N."/>
            <person name="Peng M."/>
            <person name="Yang Y."/>
        </authorList>
    </citation>
    <scope>NUCLEOTIDE SEQUENCE</scope>
    <source>
        <tissue evidence="7">Spear leaf of Hainan Tall coconut</tissue>
    </source>
</reference>
<evidence type="ECO:0000313" key="7">
    <source>
        <dbReference type="EMBL" id="KAG1370967.1"/>
    </source>
</evidence>
<reference evidence="7" key="2">
    <citation type="submission" date="2019-07" db="EMBL/GenBank/DDBJ databases">
        <authorList>
            <person name="Yang Y."/>
            <person name="Bocs S."/>
            <person name="Baudouin L."/>
        </authorList>
    </citation>
    <scope>NUCLEOTIDE SEQUENCE</scope>
    <source>
        <tissue evidence="7">Spear leaf of Hainan Tall coconut</tissue>
    </source>
</reference>
<keyword evidence="8" id="KW-1185">Reference proteome</keyword>
<dbReference type="InterPro" id="IPR041118">
    <property type="entry name" value="Rx_N"/>
</dbReference>
<comment type="caution">
    <text evidence="7">The sequence shown here is derived from an EMBL/GenBank/DDBJ whole genome shotgun (WGS) entry which is preliminary data.</text>
</comment>
<feature type="domain" description="Disease resistance N-terminal" evidence="6">
    <location>
        <begin position="23"/>
        <end position="81"/>
    </location>
</feature>
<name>A0A8K0IXX3_COCNU</name>
<protein>
    <recommendedName>
        <fullName evidence="6">Disease resistance N-terminal domain-containing protein</fullName>
    </recommendedName>
</protein>
<organism evidence="7 8">
    <name type="scientific">Cocos nucifera</name>
    <name type="common">Coconut palm</name>
    <dbReference type="NCBI Taxonomy" id="13894"/>
    <lineage>
        <taxon>Eukaryota</taxon>
        <taxon>Viridiplantae</taxon>
        <taxon>Streptophyta</taxon>
        <taxon>Embryophyta</taxon>
        <taxon>Tracheophyta</taxon>
        <taxon>Spermatophyta</taxon>
        <taxon>Magnoliopsida</taxon>
        <taxon>Liliopsida</taxon>
        <taxon>Arecaceae</taxon>
        <taxon>Arecoideae</taxon>
        <taxon>Cocoseae</taxon>
        <taxon>Attaleinae</taxon>
        <taxon>Cocos</taxon>
    </lineage>
</organism>
<dbReference type="EMBL" id="CM017887">
    <property type="protein sequence ID" value="KAG1370967.1"/>
    <property type="molecule type" value="Genomic_DNA"/>
</dbReference>
<dbReference type="OrthoDB" id="1933539at2759"/>
<evidence type="ECO:0000256" key="5">
    <source>
        <dbReference type="ARBA" id="ARBA00022821"/>
    </source>
</evidence>
<dbReference type="SUPFAM" id="SSF52058">
    <property type="entry name" value="L domain-like"/>
    <property type="match status" value="1"/>
</dbReference>
<evidence type="ECO:0000259" key="6">
    <source>
        <dbReference type="Pfam" id="PF18052"/>
    </source>
</evidence>
<dbReference type="Pfam" id="PF18052">
    <property type="entry name" value="Rx_N"/>
    <property type="match status" value="1"/>
</dbReference>
<dbReference type="Gene3D" id="1.20.5.4130">
    <property type="match status" value="1"/>
</dbReference>
<evidence type="ECO:0000256" key="2">
    <source>
        <dbReference type="ARBA" id="ARBA00022614"/>
    </source>
</evidence>
<comment type="similarity">
    <text evidence="1">Belongs to the disease resistance NB-LRR family.</text>
</comment>
<keyword evidence="2" id="KW-0433">Leucine-rich repeat</keyword>
<dbReference type="PANTHER" id="PTHR34630">
    <property type="entry name" value="OS11G0677101 PROTEIN"/>
    <property type="match status" value="1"/>
</dbReference>
<dbReference type="GO" id="GO:0006952">
    <property type="term" value="P:defense response"/>
    <property type="evidence" value="ECO:0007669"/>
    <property type="project" value="UniProtKB-KW"/>
</dbReference>
<accession>A0A8K0IXX3</accession>
<keyword evidence="3" id="KW-0677">Repeat</keyword>
<dbReference type="PANTHER" id="PTHR34630:SF34">
    <property type="entry name" value="OS11G0245800 PROTEIN"/>
    <property type="match status" value="1"/>
</dbReference>
<dbReference type="Proteomes" id="UP000797356">
    <property type="component" value="Chromosome 16"/>
</dbReference>
<proteinExistence type="inferred from homology"/>
<keyword evidence="4" id="KW-0547">Nucleotide-binding</keyword>
<dbReference type="GO" id="GO:0000166">
    <property type="term" value="F:nucleotide binding"/>
    <property type="evidence" value="ECO:0007669"/>
    <property type="project" value="UniProtKB-KW"/>
</dbReference>
<evidence type="ECO:0000256" key="4">
    <source>
        <dbReference type="ARBA" id="ARBA00022741"/>
    </source>
</evidence>